<dbReference type="PANTHER" id="PTHR33387">
    <property type="entry name" value="RMLC-LIKE JELLY ROLL FOLD PROTEIN"/>
    <property type="match status" value="1"/>
</dbReference>
<accession>A0ABU7XMG4</accession>
<sequence>MSAIQKIIDQLELQSHPEGGYFKEVYRSKGTINKENLGQDFSGQRNYATSIYFLLTSEFFSAFHRIKQDEIWHFYKGAPLKLHIISDDGIYSNVIIGNDIEKKQNPQFVVKAKDWFAAEVLDKNSYALVGCTVSPGFDFNDFELPKRDMLISKFPEHSHIITAFTRF</sequence>
<evidence type="ECO:0000313" key="3">
    <source>
        <dbReference type="Proteomes" id="UP001337305"/>
    </source>
</evidence>
<dbReference type="RefSeq" id="WP_303308906.1">
    <property type="nucleotide sequence ID" value="NZ_JAODOP010000001.1"/>
</dbReference>
<keyword evidence="3" id="KW-1185">Reference proteome</keyword>
<gene>
    <name evidence="2" type="ORF">N1F79_02095</name>
</gene>
<reference evidence="2 3" key="1">
    <citation type="submission" date="2022-09" db="EMBL/GenBank/DDBJ databases">
        <title>Genome sequencing of Flavivirga sp. MEBiC05379.</title>
        <authorList>
            <person name="Oh H.-M."/>
            <person name="Kwon K.K."/>
            <person name="Park M.J."/>
            <person name="Yang S.-H."/>
        </authorList>
    </citation>
    <scope>NUCLEOTIDE SEQUENCE [LARGE SCALE GENOMIC DNA]</scope>
    <source>
        <strain evidence="2 3">MEBiC05379</strain>
    </source>
</reference>
<dbReference type="InterPro" id="IPR039935">
    <property type="entry name" value="YML079W-like"/>
</dbReference>
<dbReference type="InterPro" id="IPR009327">
    <property type="entry name" value="Cupin_DUF985"/>
</dbReference>
<dbReference type="InterPro" id="IPR014710">
    <property type="entry name" value="RmlC-like_jellyroll"/>
</dbReference>
<dbReference type="CDD" id="cd06121">
    <property type="entry name" value="cupin_YML079wp"/>
    <property type="match status" value="1"/>
</dbReference>
<name>A0ABU7XMG4_9FLAO</name>
<comment type="caution">
    <text evidence="2">The sequence shown here is derived from an EMBL/GenBank/DDBJ whole genome shotgun (WGS) entry which is preliminary data.</text>
</comment>
<dbReference type="Gene3D" id="2.60.120.10">
    <property type="entry name" value="Jelly Rolls"/>
    <property type="match status" value="1"/>
</dbReference>
<dbReference type="EMBL" id="JAODOP010000001">
    <property type="protein sequence ID" value="MEF3831908.1"/>
    <property type="molecule type" value="Genomic_DNA"/>
</dbReference>
<dbReference type="InterPro" id="IPR011051">
    <property type="entry name" value="RmlC_Cupin_sf"/>
</dbReference>
<feature type="domain" description="DUF985" evidence="1">
    <location>
        <begin position="5"/>
        <end position="144"/>
    </location>
</feature>
<dbReference type="SUPFAM" id="SSF51182">
    <property type="entry name" value="RmlC-like cupins"/>
    <property type="match status" value="1"/>
</dbReference>
<protein>
    <submittedName>
        <fullName evidence="2">Cupin domain-containing protein</fullName>
    </submittedName>
</protein>
<organism evidence="2 3">
    <name type="scientific">Flavivirga spongiicola</name>
    <dbReference type="NCBI Taxonomy" id="421621"/>
    <lineage>
        <taxon>Bacteria</taxon>
        <taxon>Pseudomonadati</taxon>
        <taxon>Bacteroidota</taxon>
        <taxon>Flavobacteriia</taxon>
        <taxon>Flavobacteriales</taxon>
        <taxon>Flavobacteriaceae</taxon>
        <taxon>Flavivirga</taxon>
    </lineage>
</organism>
<evidence type="ECO:0000313" key="2">
    <source>
        <dbReference type="EMBL" id="MEF3831908.1"/>
    </source>
</evidence>
<evidence type="ECO:0000259" key="1">
    <source>
        <dbReference type="Pfam" id="PF06172"/>
    </source>
</evidence>
<dbReference type="PANTHER" id="PTHR33387:SF3">
    <property type="entry name" value="DUF985 DOMAIN-CONTAINING PROTEIN"/>
    <property type="match status" value="1"/>
</dbReference>
<dbReference type="Pfam" id="PF06172">
    <property type="entry name" value="Cupin_5"/>
    <property type="match status" value="1"/>
</dbReference>
<dbReference type="Proteomes" id="UP001337305">
    <property type="component" value="Unassembled WGS sequence"/>
</dbReference>
<proteinExistence type="predicted"/>